<sequence length="116" mass="12947">MNSSDPMSRSTRANGFSQLNGPRRSRPAAMDDPMTQNEPVRTGRLVRIPGLYRRWELSAILKNHCVYRIEKAGAHQDGTPLVAVYADHRDHQEKTASHDNTAPASVPAGTMLRRPE</sequence>
<feature type="region of interest" description="Disordered" evidence="1">
    <location>
        <begin position="91"/>
        <end position="116"/>
    </location>
</feature>
<accession>A0A239KXK2</accession>
<dbReference type="EMBL" id="FZON01000072">
    <property type="protein sequence ID" value="SNT21994.1"/>
    <property type="molecule type" value="Genomic_DNA"/>
</dbReference>
<reference evidence="2 3" key="1">
    <citation type="submission" date="2017-06" db="EMBL/GenBank/DDBJ databases">
        <authorList>
            <person name="Kim H.J."/>
            <person name="Triplett B.A."/>
        </authorList>
    </citation>
    <scope>NUCLEOTIDE SEQUENCE [LARGE SCALE GENOMIC DNA]</scope>
    <source>
        <strain evidence="2 3">DSM 11445</strain>
    </source>
</reference>
<gene>
    <name evidence="2" type="ORF">SAMN04488078_107213</name>
</gene>
<proteinExistence type="predicted"/>
<evidence type="ECO:0000313" key="2">
    <source>
        <dbReference type="EMBL" id="SNT21994.1"/>
    </source>
</evidence>
<evidence type="ECO:0000313" key="3">
    <source>
        <dbReference type="Proteomes" id="UP000198440"/>
    </source>
</evidence>
<name>A0A239KXK2_9RHOB</name>
<organism evidence="2 3">
    <name type="scientific">Antarctobacter heliothermus</name>
    <dbReference type="NCBI Taxonomy" id="74033"/>
    <lineage>
        <taxon>Bacteria</taxon>
        <taxon>Pseudomonadati</taxon>
        <taxon>Pseudomonadota</taxon>
        <taxon>Alphaproteobacteria</taxon>
        <taxon>Rhodobacterales</taxon>
        <taxon>Roseobacteraceae</taxon>
        <taxon>Antarctobacter</taxon>
    </lineage>
</organism>
<feature type="compositionally biased region" description="Polar residues" evidence="1">
    <location>
        <begin position="1"/>
        <end position="20"/>
    </location>
</feature>
<dbReference type="Proteomes" id="UP000198440">
    <property type="component" value="Unassembled WGS sequence"/>
</dbReference>
<feature type="region of interest" description="Disordered" evidence="1">
    <location>
        <begin position="1"/>
        <end position="42"/>
    </location>
</feature>
<protein>
    <submittedName>
        <fullName evidence="2">Uncharacterized protein</fullName>
    </submittedName>
</protein>
<dbReference type="AlphaFoldDB" id="A0A239KXK2"/>
<evidence type="ECO:0000256" key="1">
    <source>
        <dbReference type="SAM" id="MobiDB-lite"/>
    </source>
</evidence>